<dbReference type="GO" id="GO:0005730">
    <property type="term" value="C:nucleolus"/>
    <property type="evidence" value="ECO:0007669"/>
    <property type="project" value="TreeGrafter"/>
</dbReference>
<feature type="compositionally biased region" description="Gly residues" evidence="3">
    <location>
        <begin position="157"/>
        <end position="166"/>
    </location>
</feature>
<dbReference type="AlphaFoldDB" id="A0A6A6P5M3"/>
<dbReference type="Gene3D" id="3.30.70.3250">
    <property type="entry name" value="Ribonuclease P, Pop5 subunit"/>
    <property type="match status" value="1"/>
</dbReference>
<evidence type="ECO:0000313" key="5">
    <source>
        <dbReference type="Proteomes" id="UP000799766"/>
    </source>
</evidence>
<dbReference type="GO" id="GO:0030681">
    <property type="term" value="C:multimeric ribonuclease P complex"/>
    <property type="evidence" value="ECO:0007669"/>
    <property type="project" value="TreeGrafter"/>
</dbReference>
<dbReference type="PANTHER" id="PTHR15441">
    <property type="entry name" value="RIBONUCLEASE P PROTEIN SUBUNIT P14"/>
    <property type="match status" value="1"/>
</dbReference>
<dbReference type="InterPro" id="IPR038085">
    <property type="entry name" value="Rnp2-like_sf"/>
</dbReference>
<keyword evidence="5" id="KW-1185">Reference proteome</keyword>
<dbReference type="GO" id="GO:0033204">
    <property type="term" value="F:ribonuclease P RNA binding"/>
    <property type="evidence" value="ECO:0007669"/>
    <property type="project" value="TreeGrafter"/>
</dbReference>
<dbReference type="InterPro" id="IPR002759">
    <property type="entry name" value="Pop5/Rpp14/Rnp2-like"/>
</dbReference>
<dbReference type="EMBL" id="MU001676">
    <property type="protein sequence ID" value="KAF2459107.1"/>
    <property type="molecule type" value="Genomic_DNA"/>
</dbReference>
<dbReference type="SUPFAM" id="SSF160350">
    <property type="entry name" value="Rnp2-like"/>
    <property type="match status" value="1"/>
</dbReference>
<feature type="compositionally biased region" description="Acidic residues" evidence="3">
    <location>
        <begin position="188"/>
        <end position="207"/>
    </location>
</feature>
<feature type="region of interest" description="Disordered" evidence="3">
    <location>
        <begin position="148"/>
        <end position="207"/>
    </location>
</feature>
<dbReference type="GO" id="GO:0000172">
    <property type="term" value="C:ribonuclease MRP complex"/>
    <property type="evidence" value="ECO:0007669"/>
    <property type="project" value="TreeGrafter"/>
</dbReference>
<organism evidence="4 5">
    <name type="scientific">Lineolata rhizophorae</name>
    <dbReference type="NCBI Taxonomy" id="578093"/>
    <lineage>
        <taxon>Eukaryota</taxon>
        <taxon>Fungi</taxon>
        <taxon>Dikarya</taxon>
        <taxon>Ascomycota</taxon>
        <taxon>Pezizomycotina</taxon>
        <taxon>Dothideomycetes</taxon>
        <taxon>Dothideomycetes incertae sedis</taxon>
        <taxon>Lineolatales</taxon>
        <taxon>Lineolataceae</taxon>
        <taxon>Lineolata</taxon>
    </lineage>
</organism>
<dbReference type="Pfam" id="PF01900">
    <property type="entry name" value="RNase_P_Rpp14"/>
    <property type="match status" value="1"/>
</dbReference>
<evidence type="ECO:0000313" key="4">
    <source>
        <dbReference type="EMBL" id="KAF2459107.1"/>
    </source>
</evidence>
<name>A0A6A6P5M3_9PEZI</name>
<sequence>MVRVKHRYLLVNILYPKRSTRSKNAAGESHQQQPDVLRFLQPSPDTLTSLLLLRAIRESIVENFGDYGAGITSASLRVMYLSAPTSTAIIRVSRAAYRLLWASLSFMTTLPYPVSEACVLRVVRVSGTIRKAEEEAIRRARAAVLRARREAEEGKGKGSGGDGSGGILEMFREKGKGPTRVESIVDGSNEEDDGEEEDDSELMDDDD</sequence>
<dbReference type="PANTHER" id="PTHR15441:SF2">
    <property type="entry name" value="RIBONUCLEASE P_MRP PROTEIN SUBUNIT POP5"/>
    <property type="match status" value="1"/>
</dbReference>
<gene>
    <name evidence="4" type="ORF">BDY21DRAFT_384956</name>
</gene>
<evidence type="ECO:0000256" key="2">
    <source>
        <dbReference type="ARBA" id="ARBA00022694"/>
    </source>
</evidence>
<comment type="similarity">
    <text evidence="1">Belongs to the eukaryotic/archaeal RNase P protein component 2 family.</text>
</comment>
<keyword evidence="2" id="KW-0819">tRNA processing</keyword>
<protein>
    <submittedName>
        <fullName evidence="4">Rpp14/Pop5 family-domain-containing protein</fullName>
    </submittedName>
</protein>
<evidence type="ECO:0000256" key="3">
    <source>
        <dbReference type="SAM" id="MobiDB-lite"/>
    </source>
</evidence>
<evidence type="ECO:0000256" key="1">
    <source>
        <dbReference type="ARBA" id="ARBA00010800"/>
    </source>
</evidence>
<dbReference type="OrthoDB" id="24745at2759"/>
<proteinExistence type="inferred from homology"/>
<reference evidence="4" key="1">
    <citation type="journal article" date="2020" name="Stud. Mycol.">
        <title>101 Dothideomycetes genomes: a test case for predicting lifestyles and emergence of pathogens.</title>
        <authorList>
            <person name="Haridas S."/>
            <person name="Albert R."/>
            <person name="Binder M."/>
            <person name="Bloem J."/>
            <person name="Labutti K."/>
            <person name="Salamov A."/>
            <person name="Andreopoulos B."/>
            <person name="Baker S."/>
            <person name="Barry K."/>
            <person name="Bills G."/>
            <person name="Bluhm B."/>
            <person name="Cannon C."/>
            <person name="Castanera R."/>
            <person name="Culley D."/>
            <person name="Daum C."/>
            <person name="Ezra D."/>
            <person name="Gonzalez J."/>
            <person name="Henrissat B."/>
            <person name="Kuo A."/>
            <person name="Liang C."/>
            <person name="Lipzen A."/>
            <person name="Lutzoni F."/>
            <person name="Magnuson J."/>
            <person name="Mondo S."/>
            <person name="Nolan M."/>
            <person name="Ohm R."/>
            <person name="Pangilinan J."/>
            <person name="Park H.-J."/>
            <person name="Ramirez L."/>
            <person name="Alfaro M."/>
            <person name="Sun H."/>
            <person name="Tritt A."/>
            <person name="Yoshinaga Y."/>
            <person name="Zwiers L.-H."/>
            <person name="Turgeon B."/>
            <person name="Goodwin S."/>
            <person name="Spatafora J."/>
            <person name="Crous P."/>
            <person name="Grigoriev I."/>
        </authorList>
    </citation>
    <scope>NUCLEOTIDE SEQUENCE</scope>
    <source>
        <strain evidence="4">ATCC 16933</strain>
    </source>
</reference>
<dbReference type="GO" id="GO:0001682">
    <property type="term" value="P:tRNA 5'-leader removal"/>
    <property type="evidence" value="ECO:0007669"/>
    <property type="project" value="InterPro"/>
</dbReference>
<accession>A0A6A6P5M3</accession>
<dbReference type="Proteomes" id="UP000799766">
    <property type="component" value="Unassembled WGS sequence"/>
</dbReference>